<reference evidence="3" key="1">
    <citation type="journal article" date="2019" name="Sci. Rep.">
        <title>Draft genome of Tanacetum cinerariifolium, the natural source of mosquito coil.</title>
        <authorList>
            <person name="Yamashiro T."/>
            <person name="Shiraishi A."/>
            <person name="Satake H."/>
            <person name="Nakayama K."/>
        </authorList>
    </citation>
    <scope>NUCLEOTIDE SEQUENCE</scope>
</reference>
<comment type="caution">
    <text evidence="3">The sequence shown here is derived from an EMBL/GenBank/DDBJ whole genome shotgun (WGS) entry which is preliminary data.</text>
</comment>
<dbReference type="Pfam" id="PF01246">
    <property type="entry name" value="Ribosomal_L24e"/>
    <property type="match status" value="1"/>
</dbReference>
<proteinExistence type="inferred from homology"/>
<dbReference type="GO" id="GO:0042273">
    <property type="term" value="P:ribosomal large subunit biogenesis"/>
    <property type="evidence" value="ECO:0007669"/>
    <property type="project" value="TreeGrafter"/>
</dbReference>
<dbReference type="InterPro" id="IPR000988">
    <property type="entry name" value="Ribosomal_eL24-rel_N"/>
</dbReference>
<dbReference type="PANTHER" id="PTHR10792:SF8">
    <property type="entry name" value="RIBOSOME BIOGENESIS PROTEIN RLP24-RELATED"/>
    <property type="match status" value="1"/>
</dbReference>
<name>A0A699J7H6_TANCI</name>
<sequence>MRNDAKTFRFCQSKSHDNLKIKKNLGKVKLTKSYRRLDSKDMTQDATFKIEKKRNVPERYDINLTENTLKGIKTIDKLRSRKEETHLKNRNKLRHNISDVLMFFEVKKTWWYQVESETLTREDVVSRFFDCLLQASNLGESRRIAPISSSDVTSTRPKHVVDFKLFMKIHFKQLPTKGLEAKASTSMAS</sequence>
<dbReference type="Gene3D" id="2.30.170.20">
    <property type="entry name" value="Ribosomal protein L24e"/>
    <property type="match status" value="1"/>
</dbReference>
<dbReference type="GO" id="GO:0005730">
    <property type="term" value="C:nucleolus"/>
    <property type="evidence" value="ECO:0007669"/>
    <property type="project" value="TreeGrafter"/>
</dbReference>
<dbReference type="EMBL" id="BKCJ010380161">
    <property type="protein sequence ID" value="GFA17225.1"/>
    <property type="molecule type" value="Genomic_DNA"/>
</dbReference>
<evidence type="ECO:0000313" key="3">
    <source>
        <dbReference type="EMBL" id="GFA17225.1"/>
    </source>
</evidence>
<dbReference type="InterPro" id="IPR038630">
    <property type="entry name" value="L24e/L24_sf"/>
</dbReference>
<evidence type="ECO:0000259" key="2">
    <source>
        <dbReference type="Pfam" id="PF01246"/>
    </source>
</evidence>
<dbReference type="GO" id="GO:0003735">
    <property type="term" value="F:structural constituent of ribosome"/>
    <property type="evidence" value="ECO:0007669"/>
    <property type="project" value="InterPro"/>
</dbReference>
<gene>
    <name evidence="3" type="ORF">Tci_589197</name>
</gene>
<dbReference type="InterPro" id="IPR056366">
    <property type="entry name" value="Ribosomal_eL24"/>
</dbReference>
<dbReference type="PANTHER" id="PTHR10792">
    <property type="entry name" value="60S RIBOSOMAL PROTEIN L24"/>
    <property type="match status" value="1"/>
</dbReference>
<accession>A0A699J7H6</accession>
<evidence type="ECO:0000256" key="1">
    <source>
        <dbReference type="ARBA" id="ARBA00005647"/>
    </source>
</evidence>
<feature type="domain" description="Large ribosomal subunit protein eL24-related N-terminal" evidence="2">
    <location>
        <begin position="2"/>
        <end position="44"/>
    </location>
</feature>
<dbReference type="AlphaFoldDB" id="A0A699J7H6"/>
<protein>
    <submittedName>
        <fullName evidence="3">Probable ribosome biogenesis protein RLP24</fullName>
    </submittedName>
</protein>
<organism evidence="3">
    <name type="scientific">Tanacetum cinerariifolium</name>
    <name type="common">Dalmatian daisy</name>
    <name type="synonym">Chrysanthemum cinerariifolium</name>
    <dbReference type="NCBI Taxonomy" id="118510"/>
    <lineage>
        <taxon>Eukaryota</taxon>
        <taxon>Viridiplantae</taxon>
        <taxon>Streptophyta</taxon>
        <taxon>Embryophyta</taxon>
        <taxon>Tracheophyta</taxon>
        <taxon>Spermatophyta</taxon>
        <taxon>Magnoliopsida</taxon>
        <taxon>eudicotyledons</taxon>
        <taxon>Gunneridae</taxon>
        <taxon>Pentapetalae</taxon>
        <taxon>asterids</taxon>
        <taxon>campanulids</taxon>
        <taxon>Asterales</taxon>
        <taxon>Asteraceae</taxon>
        <taxon>Asteroideae</taxon>
        <taxon>Anthemideae</taxon>
        <taxon>Anthemidinae</taxon>
        <taxon>Tanacetum</taxon>
    </lineage>
</organism>
<comment type="similarity">
    <text evidence="1">Belongs to the eukaryotic ribosomal protein eL24 family.</text>
</comment>